<sequence length="436" mass="46614">MPTSVHSSPFDFAQGRQFTVHGNAATVNHEPITVNRKSVGFTLIEILIVVALIGIMSTVVSVAVVGGQAKARDSTRKANLAQIASALREYYVDHNLQYPDGDYTSEGGGEWIPGLDPYFKTLPQDPKQAGLPEQFLSFVNSFLNRRETSVTVGQVAPASSEKPFQAVYPPPYGSPYTGNYTLGYRFKPNVSGQITQLWCYSTGTRNVRLYSDTGTLLANANIVCNNAWVSADITPYNVTAGTYYMVALYTAGAGYYVKRTSAPITSGNVYIESGRYKSGDGFPTSSASVDLYGMIDVTFAIEDLPTPTPTPTATPTSTPIPTPEPTSTPAPTPTPESTPTPTPEPTPTPTAGPSPTPTSEPGPTSEPSSSPEASSSPGAQQHYYGYYPAEDKQGFVLWALLENETDGQIYTKSTASCTGPYPEGVEAGTYNYCLKS</sequence>
<dbReference type="NCBIfam" id="TIGR02532">
    <property type="entry name" value="IV_pilin_GFxxxE"/>
    <property type="match status" value="1"/>
</dbReference>
<dbReference type="Pfam" id="PF07963">
    <property type="entry name" value="N_methyl"/>
    <property type="match status" value="1"/>
</dbReference>
<evidence type="ECO:0000256" key="1">
    <source>
        <dbReference type="ARBA" id="ARBA00022481"/>
    </source>
</evidence>
<evidence type="ECO:0000256" key="2">
    <source>
        <dbReference type="SAM" id="MobiDB-lite"/>
    </source>
</evidence>
<feature type="compositionally biased region" description="Pro residues" evidence="2">
    <location>
        <begin position="306"/>
        <end position="360"/>
    </location>
</feature>
<gene>
    <name evidence="5" type="ORF">A2196_00045</name>
</gene>
<feature type="compositionally biased region" description="Low complexity" evidence="2">
    <location>
        <begin position="361"/>
        <end position="379"/>
    </location>
</feature>
<evidence type="ECO:0000313" key="5">
    <source>
        <dbReference type="EMBL" id="OGE02621.1"/>
    </source>
</evidence>
<dbReference type="Gene3D" id="3.30.700.10">
    <property type="entry name" value="Glycoprotein, Type 4 Pilin"/>
    <property type="match status" value="1"/>
</dbReference>
<reference evidence="5 6" key="1">
    <citation type="journal article" date="2016" name="Nat. Commun.">
        <title>Thousands of microbial genomes shed light on interconnected biogeochemical processes in an aquifer system.</title>
        <authorList>
            <person name="Anantharaman K."/>
            <person name="Brown C.T."/>
            <person name="Hug L.A."/>
            <person name="Sharon I."/>
            <person name="Castelle C.J."/>
            <person name="Probst A.J."/>
            <person name="Thomas B.C."/>
            <person name="Singh A."/>
            <person name="Wilkins M.J."/>
            <person name="Karaoz U."/>
            <person name="Brodie E.L."/>
            <person name="Williams K.H."/>
            <person name="Hubbard S.S."/>
            <person name="Banfield J.F."/>
        </authorList>
    </citation>
    <scope>NUCLEOTIDE SEQUENCE [LARGE SCALE GENOMIC DNA]</scope>
</reference>
<evidence type="ECO:0000313" key="6">
    <source>
        <dbReference type="Proteomes" id="UP000176751"/>
    </source>
</evidence>
<dbReference type="PRINTS" id="PR00813">
    <property type="entry name" value="BCTERIALGSPG"/>
</dbReference>
<accession>A0A1F5HEP5</accession>
<protein>
    <recommendedName>
        <fullName evidence="4">DUF4082 domain-containing protein</fullName>
    </recommendedName>
</protein>
<evidence type="ECO:0000256" key="3">
    <source>
        <dbReference type="SAM" id="Phobius"/>
    </source>
</evidence>
<dbReference type="SUPFAM" id="SSF54523">
    <property type="entry name" value="Pili subunits"/>
    <property type="match status" value="1"/>
</dbReference>
<dbReference type="EMBL" id="MFCA01000012">
    <property type="protein sequence ID" value="OGE02621.1"/>
    <property type="molecule type" value="Genomic_DNA"/>
</dbReference>
<name>A0A1F5HEP5_9BACT</name>
<dbReference type="GO" id="GO:0015627">
    <property type="term" value="C:type II protein secretion system complex"/>
    <property type="evidence" value="ECO:0007669"/>
    <property type="project" value="InterPro"/>
</dbReference>
<keyword evidence="3" id="KW-0472">Membrane</keyword>
<dbReference type="STRING" id="1797737.A2196_00045"/>
<dbReference type="Pfam" id="PF13313">
    <property type="entry name" value="DUF4082"/>
    <property type="match status" value="1"/>
</dbReference>
<feature type="domain" description="DUF4082" evidence="4">
    <location>
        <begin position="175"/>
        <end position="288"/>
    </location>
</feature>
<evidence type="ECO:0000259" key="4">
    <source>
        <dbReference type="Pfam" id="PF13313"/>
    </source>
</evidence>
<organism evidence="5 6">
    <name type="scientific">Candidatus Curtissbacteria bacterium RIFOXYA1_FULL_41_14</name>
    <dbReference type="NCBI Taxonomy" id="1797737"/>
    <lineage>
        <taxon>Bacteria</taxon>
        <taxon>Candidatus Curtissiibacteriota</taxon>
    </lineage>
</organism>
<feature type="region of interest" description="Disordered" evidence="2">
    <location>
        <begin position="303"/>
        <end position="383"/>
    </location>
</feature>
<dbReference type="InterPro" id="IPR000983">
    <property type="entry name" value="Bac_GSPG_pilin"/>
</dbReference>
<dbReference type="AlphaFoldDB" id="A0A1F5HEP5"/>
<dbReference type="InterPro" id="IPR012902">
    <property type="entry name" value="N_methyl_site"/>
</dbReference>
<comment type="caution">
    <text evidence="5">The sequence shown here is derived from an EMBL/GenBank/DDBJ whole genome shotgun (WGS) entry which is preliminary data.</text>
</comment>
<dbReference type="InterPro" id="IPR045584">
    <property type="entry name" value="Pilin-like"/>
</dbReference>
<keyword evidence="1" id="KW-0488">Methylation</keyword>
<dbReference type="GO" id="GO:0015628">
    <property type="term" value="P:protein secretion by the type II secretion system"/>
    <property type="evidence" value="ECO:0007669"/>
    <property type="project" value="InterPro"/>
</dbReference>
<dbReference type="Proteomes" id="UP000176751">
    <property type="component" value="Unassembled WGS sequence"/>
</dbReference>
<keyword evidence="3" id="KW-0812">Transmembrane</keyword>
<dbReference type="PANTHER" id="PTHR30093">
    <property type="entry name" value="GENERAL SECRETION PATHWAY PROTEIN G"/>
    <property type="match status" value="1"/>
</dbReference>
<feature type="transmembrane region" description="Helical" evidence="3">
    <location>
        <begin position="46"/>
        <end position="67"/>
    </location>
</feature>
<keyword evidence="3" id="KW-1133">Transmembrane helix</keyword>
<dbReference type="InterPro" id="IPR025141">
    <property type="entry name" value="DUF4082"/>
</dbReference>
<proteinExistence type="predicted"/>